<organism evidence="2 3">
    <name type="scientific">Plantimonas leprariae</name>
    <dbReference type="NCBI Taxonomy" id="2615207"/>
    <lineage>
        <taxon>Bacteria</taxon>
        <taxon>Pseudomonadati</taxon>
        <taxon>Pseudomonadota</taxon>
        <taxon>Alphaproteobacteria</taxon>
        <taxon>Hyphomicrobiales</taxon>
        <taxon>Aurantimonadaceae</taxon>
        <taxon>Plantimonas</taxon>
    </lineage>
</organism>
<sequence length="164" mass="17369">MRAALLLAAAVLMTAPPTSAADYVFRGKLVPIEAMSAPMPPAPAAPEWTAEGMLALRPGATYLTGPTYSELMAAGLPSLVGNRIASMHNEPRPSAVYLLTYNWRLGHGYMVRSMDESLASFGVRAIAHGDRIALKVGTAGLWLTPASQAGEGLLRRLDLREAAP</sequence>
<evidence type="ECO:0000313" key="2">
    <source>
        <dbReference type="EMBL" id="KAB0679687.1"/>
    </source>
</evidence>
<dbReference type="Proteomes" id="UP000432089">
    <property type="component" value="Unassembled WGS sequence"/>
</dbReference>
<gene>
    <name evidence="2" type="ORF">F6X38_12785</name>
</gene>
<feature type="signal peptide" evidence="1">
    <location>
        <begin position="1"/>
        <end position="20"/>
    </location>
</feature>
<evidence type="ECO:0000256" key="1">
    <source>
        <dbReference type="SAM" id="SignalP"/>
    </source>
</evidence>
<dbReference type="EMBL" id="VZDO01000009">
    <property type="protein sequence ID" value="KAB0679687.1"/>
    <property type="molecule type" value="Genomic_DNA"/>
</dbReference>
<accession>A0A7V7PP45</accession>
<evidence type="ECO:0000313" key="3">
    <source>
        <dbReference type="Proteomes" id="UP000432089"/>
    </source>
</evidence>
<dbReference type="RefSeq" id="WP_026358495.1">
    <property type="nucleotide sequence ID" value="NZ_VZDO01000009.1"/>
</dbReference>
<proteinExistence type="predicted"/>
<reference evidence="2 3" key="1">
    <citation type="submission" date="2019-09" db="EMBL/GenBank/DDBJ databases">
        <title>YIM 132180 draft genome.</title>
        <authorList>
            <person name="Zhang K."/>
        </authorList>
    </citation>
    <scope>NUCLEOTIDE SEQUENCE [LARGE SCALE GENOMIC DNA]</scope>
    <source>
        <strain evidence="2 3">YIM 132180</strain>
    </source>
</reference>
<dbReference type="AlphaFoldDB" id="A0A7V7PP45"/>
<comment type="caution">
    <text evidence="2">The sequence shown here is derived from an EMBL/GenBank/DDBJ whole genome shotgun (WGS) entry which is preliminary data.</text>
</comment>
<protein>
    <submittedName>
        <fullName evidence="2">Uncharacterized protein</fullName>
    </submittedName>
</protein>
<keyword evidence="1" id="KW-0732">Signal</keyword>
<feature type="chain" id="PRO_5030953994" evidence="1">
    <location>
        <begin position="21"/>
        <end position="164"/>
    </location>
</feature>
<keyword evidence="3" id="KW-1185">Reference proteome</keyword>
<name>A0A7V7PP45_9HYPH</name>